<dbReference type="GO" id="GO:0046872">
    <property type="term" value="F:metal ion binding"/>
    <property type="evidence" value="ECO:0007669"/>
    <property type="project" value="UniProtKB-KW"/>
</dbReference>
<accession>A0A3S5WRJ2</accession>
<dbReference type="Proteomes" id="UP000266778">
    <property type="component" value="Chromosome"/>
</dbReference>
<evidence type="ECO:0000313" key="3">
    <source>
        <dbReference type="Proteomes" id="UP000266778"/>
    </source>
</evidence>
<evidence type="ECO:0000256" key="1">
    <source>
        <dbReference type="ARBA" id="ARBA00022723"/>
    </source>
</evidence>
<dbReference type="GO" id="GO:0046491">
    <property type="term" value="P:L-methylmalonyl-CoA metabolic process"/>
    <property type="evidence" value="ECO:0007669"/>
    <property type="project" value="TreeGrafter"/>
</dbReference>
<dbReference type="SUPFAM" id="SSF54593">
    <property type="entry name" value="Glyoxalase/Bleomycin resistance protein/Dihydroxybiphenyl dioxygenase"/>
    <property type="match status" value="1"/>
</dbReference>
<dbReference type="InterPro" id="IPR051785">
    <property type="entry name" value="MMCE/EMCE_epimerase"/>
</dbReference>
<sequence length="133" mass="14784">MKLHHIGLVVAELDLGVTYCREILGIERFSEPMHDPLQRVHIRFAYDAAGTCYELIAPAAEDCPVSQALRTRHNLLNHLAYEVEDIARSAEQLRGQRHLPLGPSQPAVAFGGAPVQFFLSPLGHIVELVQRTP</sequence>
<dbReference type="PANTHER" id="PTHR43048:SF3">
    <property type="entry name" value="METHYLMALONYL-COA EPIMERASE, MITOCHONDRIAL"/>
    <property type="match status" value="1"/>
</dbReference>
<dbReference type="GO" id="GO:0004493">
    <property type="term" value="F:methylmalonyl-CoA epimerase activity"/>
    <property type="evidence" value="ECO:0007669"/>
    <property type="project" value="TreeGrafter"/>
</dbReference>
<keyword evidence="1" id="KW-0479">Metal-binding</keyword>
<dbReference type="AlphaFoldDB" id="A0A3S5WRJ2"/>
<dbReference type="PANTHER" id="PTHR43048">
    <property type="entry name" value="METHYLMALONYL-COA EPIMERASE"/>
    <property type="match status" value="1"/>
</dbReference>
<protein>
    <submittedName>
        <fullName evidence="2">VOC family protein</fullName>
    </submittedName>
</protein>
<evidence type="ECO:0000313" key="2">
    <source>
        <dbReference type="EMBL" id="AXB03715.1"/>
    </source>
</evidence>
<dbReference type="InterPro" id="IPR029068">
    <property type="entry name" value="Glyas_Bleomycin-R_OHBP_Dase"/>
</dbReference>
<organism evidence="2 3">
    <name type="scientific">Aeromonas caviae</name>
    <name type="common">Aeromonas punctata</name>
    <dbReference type="NCBI Taxonomy" id="648"/>
    <lineage>
        <taxon>Bacteria</taxon>
        <taxon>Pseudomonadati</taxon>
        <taxon>Pseudomonadota</taxon>
        <taxon>Gammaproteobacteria</taxon>
        <taxon>Aeromonadales</taxon>
        <taxon>Aeromonadaceae</taxon>
        <taxon>Aeromonas</taxon>
    </lineage>
</organism>
<proteinExistence type="predicted"/>
<dbReference type="Gene3D" id="3.10.180.10">
    <property type="entry name" value="2,3-Dihydroxybiphenyl 1,2-Dioxygenase, domain 1"/>
    <property type="match status" value="1"/>
</dbReference>
<dbReference type="PROSITE" id="PS51819">
    <property type="entry name" value="VOC"/>
    <property type="match status" value="1"/>
</dbReference>
<dbReference type="InterPro" id="IPR037523">
    <property type="entry name" value="VOC_core"/>
</dbReference>
<reference evidence="2" key="1">
    <citation type="journal article" date="2019" name="J Environ">
        <title>Genetic characterization and potential molecular dissemination mechanism of tet (31) gene in Aeromonas caviae from an oxytetracycline wastewater treatment system.</title>
        <authorList>
            <person name="Shi Y."/>
            <person name="Tian Z."/>
            <person name="Leclercq S.O."/>
            <person name="Zhang H."/>
            <person name="Yang M."/>
            <person name="Zhang Y."/>
        </authorList>
    </citation>
    <scope>NUCLEOTIDE SEQUENCE</scope>
    <source>
        <strain evidence="2">T25-39</strain>
    </source>
</reference>
<name>A0A3S5WRJ2_AERCA</name>
<dbReference type="EMBL" id="CP025706">
    <property type="protein sequence ID" value="AXB03715.1"/>
    <property type="molecule type" value="Genomic_DNA"/>
</dbReference>
<gene>
    <name evidence="2" type="ORF">C1C91_00430</name>
</gene>
<dbReference type="Pfam" id="PF13669">
    <property type="entry name" value="Glyoxalase_4"/>
    <property type="match status" value="1"/>
</dbReference>